<feature type="compositionally biased region" description="Polar residues" evidence="3">
    <location>
        <begin position="151"/>
        <end position="165"/>
    </location>
</feature>
<keyword evidence="6" id="KW-1185">Reference proteome</keyword>
<feature type="compositionally biased region" description="Polar residues" evidence="3">
    <location>
        <begin position="209"/>
        <end position="221"/>
    </location>
</feature>
<comment type="caution">
    <text evidence="5">The sequence shown here is derived from an EMBL/GenBank/DDBJ whole genome shotgun (WGS) entry which is preliminary data.</text>
</comment>
<comment type="function">
    <text evidence="2">Repressor of jasmonate responses.</text>
</comment>
<dbReference type="Proteomes" id="UP001153076">
    <property type="component" value="Unassembled WGS sequence"/>
</dbReference>
<evidence type="ECO:0000313" key="5">
    <source>
        <dbReference type="EMBL" id="KAJ8427727.1"/>
    </source>
</evidence>
<dbReference type="InterPro" id="IPR010399">
    <property type="entry name" value="Tify_dom"/>
</dbReference>
<keyword evidence="2" id="KW-1184">Jasmonic acid signaling pathway</keyword>
<dbReference type="EMBL" id="JAKOGI010001105">
    <property type="protein sequence ID" value="KAJ8427727.1"/>
    <property type="molecule type" value="Genomic_DNA"/>
</dbReference>
<evidence type="ECO:0000256" key="1">
    <source>
        <dbReference type="ARBA" id="ARBA00008614"/>
    </source>
</evidence>
<feature type="region of interest" description="Disordered" evidence="3">
    <location>
        <begin position="199"/>
        <end position="246"/>
    </location>
</feature>
<dbReference type="Pfam" id="PF09425">
    <property type="entry name" value="Jas_motif"/>
    <property type="match status" value="1"/>
</dbReference>
<organism evidence="5 6">
    <name type="scientific">Carnegiea gigantea</name>
    <dbReference type="NCBI Taxonomy" id="171969"/>
    <lineage>
        <taxon>Eukaryota</taxon>
        <taxon>Viridiplantae</taxon>
        <taxon>Streptophyta</taxon>
        <taxon>Embryophyta</taxon>
        <taxon>Tracheophyta</taxon>
        <taxon>Spermatophyta</taxon>
        <taxon>Magnoliopsida</taxon>
        <taxon>eudicotyledons</taxon>
        <taxon>Gunneridae</taxon>
        <taxon>Pentapetalae</taxon>
        <taxon>Caryophyllales</taxon>
        <taxon>Cactineae</taxon>
        <taxon>Cactaceae</taxon>
        <taxon>Cactoideae</taxon>
        <taxon>Echinocereeae</taxon>
        <taxon>Carnegiea</taxon>
    </lineage>
</organism>
<dbReference type="PANTHER" id="PTHR33077:SF140">
    <property type="entry name" value="PROTEIN TIFY 10B"/>
    <property type="match status" value="1"/>
</dbReference>
<dbReference type="GO" id="GO:0009611">
    <property type="term" value="P:response to wounding"/>
    <property type="evidence" value="ECO:0007669"/>
    <property type="project" value="UniProtKB-UniRule"/>
</dbReference>
<dbReference type="PANTHER" id="PTHR33077">
    <property type="entry name" value="PROTEIN TIFY 4A-RELATED-RELATED"/>
    <property type="match status" value="1"/>
</dbReference>
<evidence type="ECO:0000256" key="3">
    <source>
        <dbReference type="SAM" id="MobiDB-lite"/>
    </source>
</evidence>
<evidence type="ECO:0000313" key="6">
    <source>
        <dbReference type="Proteomes" id="UP001153076"/>
    </source>
</evidence>
<dbReference type="GO" id="GO:0031347">
    <property type="term" value="P:regulation of defense response"/>
    <property type="evidence" value="ECO:0007669"/>
    <property type="project" value="UniProtKB-UniRule"/>
</dbReference>
<name>A0A9Q1JJE3_9CARY</name>
<dbReference type="Pfam" id="PF06200">
    <property type="entry name" value="tify"/>
    <property type="match status" value="1"/>
</dbReference>
<dbReference type="PROSITE" id="PS51320">
    <property type="entry name" value="TIFY"/>
    <property type="match status" value="1"/>
</dbReference>
<proteinExistence type="inferred from homology"/>
<comment type="domain">
    <text evidence="2">The jas domain is required for interaction with COI1.</text>
</comment>
<sequence length="246" mass="25577">MSSSPPMADSGKFTTAAAAGGGCVAKMTFSQTCNLLSQYVKEKRARGTMNLFPANGKSEDSNGGCVGRTINLFPLMPSSCVSKPASPDSSGAQMTIFYGGQVIVLNALPSDKAKEVIDLATSLELSVKKRKVETASSVPSSPAPVPVPAPNDNQNHNSSSVVPNCGSSVIPATMPQPTVPNVSDLPIARKASLHRFLEKRKDRIVGKAPSSSDVPSASRGSSKPAAEGQSWLGLGPLPVFQPQQQN</sequence>
<comment type="subcellular location">
    <subcellularLocation>
        <location evidence="2">Nucleus</location>
    </subcellularLocation>
</comment>
<gene>
    <name evidence="5" type="ORF">Cgig2_010245</name>
</gene>
<dbReference type="OrthoDB" id="1937734at2759"/>
<dbReference type="GO" id="GO:0005634">
    <property type="term" value="C:nucleus"/>
    <property type="evidence" value="ECO:0007669"/>
    <property type="project" value="UniProtKB-SubCell"/>
</dbReference>
<dbReference type="SMART" id="SM00979">
    <property type="entry name" value="TIFY"/>
    <property type="match status" value="1"/>
</dbReference>
<dbReference type="GO" id="GO:2000022">
    <property type="term" value="P:regulation of jasmonic acid mediated signaling pathway"/>
    <property type="evidence" value="ECO:0007669"/>
    <property type="project" value="UniProtKB-UniRule"/>
</dbReference>
<reference evidence="5" key="1">
    <citation type="submission" date="2022-04" db="EMBL/GenBank/DDBJ databases">
        <title>Carnegiea gigantea Genome sequencing and assembly v2.</title>
        <authorList>
            <person name="Copetti D."/>
            <person name="Sanderson M.J."/>
            <person name="Burquez A."/>
            <person name="Wojciechowski M.F."/>
        </authorList>
    </citation>
    <scope>NUCLEOTIDE SEQUENCE</scope>
    <source>
        <strain evidence="5">SGP5-SGP5p</strain>
        <tissue evidence="5">Aerial part</tissue>
    </source>
</reference>
<dbReference type="AlphaFoldDB" id="A0A9Q1JJE3"/>
<evidence type="ECO:0000259" key="4">
    <source>
        <dbReference type="PROSITE" id="PS51320"/>
    </source>
</evidence>
<protein>
    <recommendedName>
        <fullName evidence="2">Protein TIFY</fullName>
    </recommendedName>
    <alternativeName>
        <fullName evidence="2">Jasmonate ZIM domain-containing protein</fullName>
    </alternativeName>
</protein>
<accession>A0A9Q1JJE3</accession>
<comment type="similarity">
    <text evidence="1 2">Belongs to the TIFY/JAZ family.</text>
</comment>
<feature type="domain" description="Tify" evidence="4">
    <location>
        <begin position="87"/>
        <end position="122"/>
    </location>
</feature>
<evidence type="ECO:0000256" key="2">
    <source>
        <dbReference type="RuleBase" id="RU369065"/>
    </source>
</evidence>
<feature type="region of interest" description="Disordered" evidence="3">
    <location>
        <begin position="130"/>
        <end position="165"/>
    </location>
</feature>
<keyword evidence="2" id="KW-0539">Nucleus</keyword>
<dbReference type="InterPro" id="IPR018467">
    <property type="entry name" value="CCT_CS"/>
</dbReference>
<dbReference type="InterPro" id="IPR040390">
    <property type="entry name" value="TIFY/JAZ"/>
</dbReference>